<dbReference type="Pfam" id="PF04404">
    <property type="entry name" value="ERF"/>
    <property type="match status" value="1"/>
</dbReference>
<dbReference type="AlphaFoldDB" id="A0A7G1KVX7"/>
<gene>
    <name evidence="1" type="ORF">NWFMUON74_61050</name>
</gene>
<dbReference type="InterPro" id="IPR007499">
    <property type="entry name" value="ERF_bacteria_virus"/>
</dbReference>
<dbReference type="KEGG" id="nwl:NWFMUON74_61050"/>
<organism evidence="1 2">
    <name type="scientific">Nocardia wallacei</name>
    <dbReference type="NCBI Taxonomy" id="480035"/>
    <lineage>
        <taxon>Bacteria</taxon>
        <taxon>Bacillati</taxon>
        <taxon>Actinomycetota</taxon>
        <taxon>Actinomycetes</taxon>
        <taxon>Mycobacteriales</taxon>
        <taxon>Nocardiaceae</taxon>
        <taxon>Nocardia</taxon>
    </lineage>
</organism>
<accession>A0A7G1KVX7</accession>
<name>A0A7G1KVX7_9NOCA</name>
<sequence length="215" mass="23576">MDDGMTFTPLTPKVMEAFSRVMEEVREIGKKDRNRDQNFMFRGIDTVINTVGPLLRKHGVVIIPTAESIETERYVTNKGTAMKNATVRMRYTVHGPAGDSFEGVTYGEAADSGDKAVSKAQSVAYRVFLLQSLTIPTNEPDPDASSHERSSVHPAQAAREELLAVLKRKGVQPDDAMQRFAADNDGMDIRACNDPSPIHALTAHYSALPEAVGEQ</sequence>
<evidence type="ECO:0000313" key="2">
    <source>
        <dbReference type="Proteomes" id="UP000516173"/>
    </source>
</evidence>
<dbReference type="Proteomes" id="UP000516173">
    <property type="component" value="Chromosome"/>
</dbReference>
<evidence type="ECO:0000313" key="1">
    <source>
        <dbReference type="EMBL" id="BCK58333.1"/>
    </source>
</evidence>
<keyword evidence="2" id="KW-1185">Reference proteome</keyword>
<reference evidence="1 2" key="1">
    <citation type="submission" date="2020-08" db="EMBL/GenBank/DDBJ databases">
        <title>Genome Sequencing of Nocardia wallacei strain FMUON74 and assembly.</title>
        <authorList>
            <person name="Toyokawa M."/>
            <person name="Uesaka K."/>
        </authorList>
    </citation>
    <scope>NUCLEOTIDE SEQUENCE [LARGE SCALE GENOMIC DNA]</scope>
    <source>
        <strain evidence="1 2">FMUON74</strain>
    </source>
</reference>
<protein>
    <submittedName>
        <fullName evidence="1">Bacteriophage protein</fullName>
    </submittedName>
</protein>
<proteinExistence type="predicted"/>
<dbReference type="EMBL" id="AP023396">
    <property type="protein sequence ID" value="BCK58333.1"/>
    <property type="molecule type" value="Genomic_DNA"/>
</dbReference>